<dbReference type="Pfam" id="PF03279">
    <property type="entry name" value="Lip_A_acyltrans"/>
    <property type="match status" value="1"/>
</dbReference>
<evidence type="ECO:0000313" key="8">
    <source>
        <dbReference type="Proteomes" id="UP000003175"/>
    </source>
</evidence>
<dbReference type="InterPro" id="IPR004960">
    <property type="entry name" value="LipA_acyltrans"/>
</dbReference>
<evidence type="ECO:0000256" key="3">
    <source>
        <dbReference type="ARBA" id="ARBA00022519"/>
    </source>
</evidence>
<dbReference type="CDD" id="cd07984">
    <property type="entry name" value="LPLAT_LABLAT-like"/>
    <property type="match status" value="1"/>
</dbReference>
<dbReference type="PANTHER" id="PTHR30606">
    <property type="entry name" value="LIPID A BIOSYNTHESIS LAUROYL ACYLTRANSFERASE"/>
    <property type="match status" value="1"/>
</dbReference>
<dbReference type="PANTHER" id="PTHR30606:SF9">
    <property type="entry name" value="LIPID A BIOSYNTHESIS LAUROYLTRANSFERASE"/>
    <property type="match status" value="1"/>
</dbReference>
<evidence type="ECO:0008006" key="9">
    <source>
        <dbReference type="Google" id="ProtNLM"/>
    </source>
</evidence>
<gene>
    <name evidence="7" type="ORF">HMPREF9432_01664</name>
</gene>
<dbReference type="Proteomes" id="UP000003175">
    <property type="component" value="Unassembled WGS sequence"/>
</dbReference>
<name>A0ABN0DNZ0_9FIRM</name>
<dbReference type="EMBL" id="ADGH01000016">
    <property type="protein sequence ID" value="EHG23990.1"/>
    <property type="molecule type" value="Genomic_DNA"/>
</dbReference>
<reference evidence="7 8" key="1">
    <citation type="submission" date="2011-08" db="EMBL/GenBank/DDBJ databases">
        <title>The Genome Sequence of Selenomonas noxia F0398.</title>
        <authorList>
            <consortium name="The Broad Institute Genome Sequencing Platform"/>
            <person name="Earl A."/>
            <person name="Ward D."/>
            <person name="Feldgarden M."/>
            <person name="Gevers D."/>
            <person name="Izard J."/>
            <person name="Ganesan A."/>
            <person name="Blanton J.M."/>
            <person name="Baranova O.V."/>
            <person name="Tanner A.C."/>
            <person name="Dewhirst F.E."/>
            <person name="Young S.K."/>
            <person name="Zeng Q."/>
            <person name="Gargeya S."/>
            <person name="Fitzgerald M."/>
            <person name="Haas B."/>
            <person name="Abouelleil A."/>
            <person name="Alvarado L."/>
            <person name="Arachchi H.M."/>
            <person name="Berlin A."/>
            <person name="Brown A."/>
            <person name="Chapman S.B."/>
            <person name="Chen Z."/>
            <person name="Dunbar C."/>
            <person name="Freedman E."/>
            <person name="Gearin G."/>
            <person name="Gellesch M."/>
            <person name="Goldberg J."/>
            <person name="Griggs A."/>
            <person name="Gujja S."/>
            <person name="Heiman D."/>
            <person name="Howarth C."/>
            <person name="Larson L."/>
            <person name="Lui A."/>
            <person name="MacDonald P.J.P."/>
            <person name="Montmayeur A."/>
            <person name="Murphy C."/>
            <person name="Neiman D."/>
            <person name="Pearson M."/>
            <person name="Priest M."/>
            <person name="Roberts A."/>
            <person name="Saif S."/>
            <person name="Shea T."/>
            <person name="Shenoy N."/>
            <person name="Sisk P."/>
            <person name="Stolte C."/>
            <person name="Sykes S."/>
            <person name="Wortman J."/>
            <person name="Nusbaum C."/>
            <person name="Birren B."/>
        </authorList>
    </citation>
    <scope>NUCLEOTIDE SEQUENCE [LARGE SCALE GENOMIC DNA]</scope>
    <source>
        <strain evidence="7 8">F0398</strain>
    </source>
</reference>
<evidence type="ECO:0000256" key="4">
    <source>
        <dbReference type="ARBA" id="ARBA00022679"/>
    </source>
</evidence>
<keyword evidence="8" id="KW-1185">Reference proteome</keyword>
<sequence length="293" mass="33035">MLSYYAVKLLSRIICLLPHGTAMALGELLAQLAWHFIPAKRKTLACGQVMRCLGVSEDEADRIARASSLRFGPMLMEVLRFPVMKPRMSDYVTIEGAADEVRTAIAAGKGAIFATSHSGNWELMGGAFACAGFPLVGVAKRQSSAGMDRFINEYRALVGMHVTYRTGVREMFRMIGEGWIIGLLSDQDPSLRDGVIVDFFGQKTNAFTGAAAIARRCEVPIFPVFMHREPSGHHILTVEPGIFVEKTDDRAADVRRVTQTINTRIEEWIRKYPEEWFWLHDRWKSLRENPEWK</sequence>
<accession>A0ABN0DNZ0</accession>
<organism evidence="7 8">
    <name type="scientific">Selenomonas noxia F0398</name>
    <dbReference type="NCBI Taxonomy" id="702437"/>
    <lineage>
        <taxon>Bacteria</taxon>
        <taxon>Bacillati</taxon>
        <taxon>Bacillota</taxon>
        <taxon>Negativicutes</taxon>
        <taxon>Selenomonadales</taxon>
        <taxon>Selenomonadaceae</taxon>
        <taxon>Selenomonas</taxon>
    </lineage>
</organism>
<keyword evidence="6" id="KW-0012">Acyltransferase</keyword>
<protein>
    <recommendedName>
        <fullName evidence="9">Lipid A biosynthesis (KDO)2-(Lauroyl)-lipid IVA acyltransferase</fullName>
    </recommendedName>
</protein>
<keyword evidence="5" id="KW-0472">Membrane</keyword>
<comment type="caution">
    <text evidence="7">The sequence shown here is derived from an EMBL/GenBank/DDBJ whole genome shotgun (WGS) entry which is preliminary data.</text>
</comment>
<comment type="subcellular location">
    <subcellularLocation>
        <location evidence="1">Cell inner membrane</location>
    </subcellularLocation>
</comment>
<keyword evidence="4" id="KW-0808">Transferase</keyword>
<keyword evidence="2" id="KW-1003">Cell membrane</keyword>
<evidence type="ECO:0000256" key="6">
    <source>
        <dbReference type="ARBA" id="ARBA00023315"/>
    </source>
</evidence>
<evidence type="ECO:0000313" key="7">
    <source>
        <dbReference type="EMBL" id="EHG23990.1"/>
    </source>
</evidence>
<evidence type="ECO:0000256" key="2">
    <source>
        <dbReference type="ARBA" id="ARBA00022475"/>
    </source>
</evidence>
<proteinExistence type="predicted"/>
<evidence type="ECO:0000256" key="5">
    <source>
        <dbReference type="ARBA" id="ARBA00023136"/>
    </source>
</evidence>
<evidence type="ECO:0000256" key="1">
    <source>
        <dbReference type="ARBA" id="ARBA00004533"/>
    </source>
</evidence>
<keyword evidence="3" id="KW-0997">Cell inner membrane</keyword>
<dbReference type="RefSeq" id="WP_006696878.1">
    <property type="nucleotide sequence ID" value="NZ_JH376860.1"/>
</dbReference>